<evidence type="ECO:0000313" key="1">
    <source>
        <dbReference type="EMBL" id="KKM62245.1"/>
    </source>
</evidence>
<dbReference type="AlphaFoldDB" id="A0A0F9LUA0"/>
<protein>
    <submittedName>
        <fullName evidence="2">Uncharacterized protein</fullName>
    </submittedName>
</protein>
<comment type="caution">
    <text evidence="2">The sequence shown here is derived from an EMBL/GenBank/DDBJ whole genome shotgun (WGS) entry which is preliminary data.</text>
</comment>
<accession>A0A0F9LUA0</accession>
<proteinExistence type="predicted"/>
<name>A0A0F9LUA0_9ZZZZ</name>
<dbReference type="EMBL" id="LAZR01010270">
    <property type="protein sequence ID" value="KKM67895.1"/>
    <property type="molecule type" value="Genomic_DNA"/>
</dbReference>
<gene>
    <name evidence="2" type="ORF">LCGC14_1466570</name>
    <name evidence="1" type="ORF">LCGC14_1523690</name>
</gene>
<evidence type="ECO:0000313" key="2">
    <source>
        <dbReference type="EMBL" id="KKM67895.1"/>
    </source>
</evidence>
<reference evidence="2" key="1">
    <citation type="journal article" date="2015" name="Nature">
        <title>Complex archaea that bridge the gap between prokaryotes and eukaryotes.</title>
        <authorList>
            <person name="Spang A."/>
            <person name="Saw J.H."/>
            <person name="Jorgensen S.L."/>
            <person name="Zaremba-Niedzwiedzka K."/>
            <person name="Martijn J."/>
            <person name="Lind A.E."/>
            <person name="van Eijk R."/>
            <person name="Schleper C."/>
            <person name="Guy L."/>
            <person name="Ettema T.J."/>
        </authorList>
    </citation>
    <scope>NUCLEOTIDE SEQUENCE</scope>
</reference>
<organism evidence="2">
    <name type="scientific">marine sediment metagenome</name>
    <dbReference type="NCBI Taxonomy" id="412755"/>
    <lineage>
        <taxon>unclassified sequences</taxon>
        <taxon>metagenomes</taxon>
        <taxon>ecological metagenomes</taxon>
    </lineage>
</organism>
<dbReference type="EMBL" id="LAZR01011339">
    <property type="protein sequence ID" value="KKM62245.1"/>
    <property type="molecule type" value="Genomic_DNA"/>
</dbReference>
<sequence>MTEQTYPTRCRIIDVAGEVWNGIRIRTPAASRPHIGKEGTAALDGGCVRVTLDDGTVLMGYDCWWEPIT</sequence>